<dbReference type="HOGENOM" id="CLU_3326565_0_0_9"/>
<dbReference type="Proteomes" id="UP000003490">
    <property type="component" value="Unassembled WGS sequence"/>
</dbReference>
<comment type="caution">
    <text evidence="1">The sequence shown here is derived from an EMBL/GenBank/DDBJ whole genome shotgun (WGS) entry which is preliminary data.</text>
</comment>
<name>A7VQB5_9FIRM</name>
<organism evidence="1 2">
    <name type="scientific">[Clostridium] leptum DSM 753</name>
    <dbReference type="NCBI Taxonomy" id="428125"/>
    <lineage>
        <taxon>Bacteria</taxon>
        <taxon>Bacillati</taxon>
        <taxon>Bacillota</taxon>
        <taxon>Clostridia</taxon>
        <taxon>Eubacteriales</taxon>
        <taxon>Oscillospiraceae</taxon>
        <taxon>Oscillospiraceae incertae sedis</taxon>
    </lineage>
</organism>
<evidence type="ECO:0000313" key="2">
    <source>
        <dbReference type="Proteomes" id="UP000003490"/>
    </source>
</evidence>
<dbReference type="EMBL" id="ABCB02000014">
    <property type="protein sequence ID" value="EDO62620.1"/>
    <property type="molecule type" value="Genomic_DNA"/>
</dbReference>
<accession>A7VQB5</accession>
<proteinExistence type="predicted"/>
<sequence length="38" mass="4478">MLRFLEEPRELLPASSLNRWIARVSLTHSKRVSRPAFL</sequence>
<reference evidence="1 2" key="2">
    <citation type="submission" date="2007-08" db="EMBL/GenBank/DDBJ databases">
        <authorList>
            <person name="Fulton L."/>
            <person name="Clifton S."/>
            <person name="Fulton B."/>
            <person name="Xu J."/>
            <person name="Minx P."/>
            <person name="Pepin K.H."/>
            <person name="Johnson M."/>
            <person name="Thiruvilangam P."/>
            <person name="Bhonagiri V."/>
            <person name="Nash W.E."/>
            <person name="Wang C."/>
            <person name="Mardis E.R."/>
            <person name="Wilson R.K."/>
        </authorList>
    </citation>
    <scope>NUCLEOTIDE SEQUENCE [LARGE SCALE GENOMIC DNA]</scope>
    <source>
        <strain evidence="1 2">DSM 753</strain>
    </source>
</reference>
<evidence type="ECO:0000313" key="1">
    <source>
        <dbReference type="EMBL" id="EDO62620.1"/>
    </source>
</evidence>
<gene>
    <name evidence="1" type="ORF">CLOLEP_00743</name>
</gene>
<protein>
    <submittedName>
        <fullName evidence="1">Uncharacterized protein</fullName>
    </submittedName>
</protein>
<reference evidence="1 2" key="1">
    <citation type="submission" date="2007-08" db="EMBL/GenBank/DDBJ databases">
        <title>Draft genome sequence of Clostridium leptum (DSM 753).</title>
        <authorList>
            <person name="Sudarsanam P."/>
            <person name="Ley R."/>
            <person name="Guruge J."/>
            <person name="Turnbaugh P.J."/>
            <person name="Mahowald M."/>
            <person name="Liep D."/>
            <person name="Gordon J."/>
        </authorList>
    </citation>
    <scope>NUCLEOTIDE SEQUENCE [LARGE SCALE GENOMIC DNA]</scope>
    <source>
        <strain evidence="1 2">DSM 753</strain>
    </source>
</reference>
<dbReference type="AlphaFoldDB" id="A7VQB5"/>